<sequence>MRMPLLEASREERLLQISNQFRHFFNSTLLVGAAAVFSGNALVASILKKEVVFPAAVTLVHSNIAIFEEDGCEFFGNPVERVLPIVGLLQTSCSLMITNLSYKGKMGISVTADKTLFSDKEELEGVINDITDEINKLGQIK</sequence>
<feature type="domain" description="O-acyltransferase WSD1 C-terminal" evidence="1">
    <location>
        <begin position="34"/>
        <end position="125"/>
    </location>
</feature>
<evidence type="ECO:0000259" key="1">
    <source>
        <dbReference type="Pfam" id="PF06974"/>
    </source>
</evidence>
<dbReference type="EMBL" id="LNIX01000023">
    <property type="protein sequence ID" value="OXA43111.1"/>
    <property type="molecule type" value="Genomic_DNA"/>
</dbReference>
<organism evidence="2 5">
    <name type="scientific">Folsomia candida</name>
    <name type="common">Springtail</name>
    <dbReference type="NCBI Taxonomy" id="158441"/>
    <lineage>
        <taxon>Eukaryota</taxon>
        <taxon>Metazoa</taxon>
        <taxon>Ecdysozoa</taxon>
        <taxon>Arthropoda</taxon>
        <taxon>Hexapoda</taxon>
        <taxon>Collembola</taxon>
        <taxon>Entomobryomorpha</taxon>
        <taxon>Isotomoidea</taxon>
        <taxon>Isotomidae</taxon>
        <taxon>Proisotominae</taxon>
        <taxon>Folsomia</taxon>
    </lineage>
</organism>
<dbReference type="EMBL" id="LNIX01000023">
    <property type="protein sequence ID" value="OXA43118.1"/>
    <property type="molecule type" value="Genomic_DNA"/>
</dbReference>
<accession>A0A226DEU7</accession>
<evidence type="ECO:0000313" key="4">
    <source>
        <dbReference type="EMBL" id="OXA43144.1"/>
    </source>
</evidence>
<dbReference type="OrthoDB" id="619536at2759"/>
<dbReference type="InterPro" id="IPR009721">
    <property type="entry name" value="O-acyltransferase_WSD1_C"/>
</dbReference>
<dbReference type="Proteomes" id="UP000198287">
    <property type="component" value="Unassembled WGS sequence"/>
</dbReference>
<dbReference type="EMBL" id="LNIX01000023">
    <property type="protein sequence ID" value="OXA43144.1"/>
    <property type="molecule type" value="Genomic_DNA"/>
</dbReference>
<gene>
    <name evidence="3" type="ORF">Fcan01_22187</name>
    <name evidence="2" type="ORF">Fcan01_22218</name>
    <name evidence="4" type="ORF">Fcan01_22225</name>
</gene>
<evidence type="ECO:0000313" key="2">
    <source>
        <dbReference type="EMBL" id="OXA43111.1"/>
    </source>
</evidence>
<dbReference type="AlphaFoldDB" id="A0A226DEU7"/>
<comment type="caution">
    <text evidence="2">The sequence shown here is derived from an EMBL/GenBank/DDBJ whole genome shotgun (WGS) entry which is preliminary data.</text>
</comment>
<evidence type="ECO:0000313" key="5">
    <source>
        <dbReference type="Proteomes" id="UP000198287"/>
    </source>
</evidence>
<protein>
    <recommendedName>
        <fullName evidence="1">O-acyltransferase WSD1 C-terminal domain-containing protein</fullName>
    </recommendedName>
</protein>
<name>A0A226DEU7_FOLCA</name>
<evidence type="ECO:0000313" key="3">
    <source>
        <dbReference type="EMBL" id="OXA43118.1"/>
    </source>
</evidence>
<proteinExistence type="predicted"/>
<keyword evidence="5" id="KW-1185">Reference proteome</keyword>
<dbReference type="Pfam" id="PF06974">
    <property type="entry name" value="WS_DGAT_C"/>
    <property type="match status" value="1"/>
</dbReference>
<reference evidence="2 5" key="1">
    <citation type="submission" date="2015-12" db="EMBL/GenBank/DDBJ databases">
        <title>The genome of Folsomia candida.</title>
        <authorList>
            <person name="Faddeeva A."/>
            <person name="Derks M.F."/>
            <person name="Anvar Y."/>
            <person name="Smit S."/>
            <person name="Van Straalen N."/>
            <person name="Roelofs D."/>
        </authorList>
    </citation>
    <scope>NUCLEOTIDE SEQUENCE [LARGE SCALE GENOMIC DNA]</scope>
    <source>
        <strain evidence="2 5">VU population</strain>
        <tissue evidence="2">Whole body</tissue>
    </source>
</reference>